<proteinExistence type="predicted"/>
<dbReference type="Gene3D" id="3.40.50.300">
    <property type="entry name" value="P-loop containing nucleotide triphosphate hydrolases"/>
    <property type="match status" value="1"/>
</dbReference>
<reference evidence="1 2" key="1">
    <citation type="submission" date="2019-01" db="EMBL/GenBank/DDBJ databases">
        <title>Sequencing of cultivated peanut Arachis hypogaea provides insights into genome evolution and oil improvement.</title>
        <authorList>
            <person name="Chen X."/>
        </authorList>
    </citation>
    <scope>NUCLEOTIDE SEQUENCE [LARGE SCALE GENOMIC DNA]</scope>
    <source>
        <strain evidence="2">cv. Fuhuasheng</strain>
        <tissue evidence="1">Leaves</tissue>
    </source>
</reference>
<gene>
    <name evidence="1" type="ORF">Ahy_Scaffold1g107233</name>
</gene>
<evidence type="ECO:0000313" key="2">
    <source>
        <dbReference type="Proteomes" id="UP000289738"/>
    </source>
</evidence>
<evidence type="ECO:0008006" key="3">
    <source>
        <dbReference type="Google" id="ProtNLM"/>
    </source>
</evidence>
<dbReference type="STRING" id="3818.A0A444WUZ1"/>
<sequence>MNANESIKDSIPLESRPGIFIIGSPNVGKRTFLSRLLSVDFEDTSESASEVNVHGWNISNKYYSADVSIWIANLGDDCSVGKLSILQELEALVMVFYMRDVSVLSSLTALQDWVSCTDIQKTLRCIGNKVDLFPGHPAHAEYRRQLLKLDDSVLDPYAEVADYRISELERTSLLGDEESSGDIRKSCLELCTENNI</sequence>
<comment type="caution">
    <text evidence="1">The sequence shown here is derived from an EMBL/GenBank/DDBJ whole genome shotgun (WGS) entry which is preliminary data.</text>
</comment>
<dbReference type="CDD" id="cd00882">
    <property type="entry name" value="Ras_like_GTPase"/>
    <property type="match status" value="1"/>
</dbReference>
<name>A0A444WUZ1_ARAHY</name>
<dbReference type="InterPro" id="IPR027417">
    <property type="entry name" value="P-loop_NTPase"/>
</dbReference>
<dbReference type="AlphaFoldDB" id="A0A444WUZ1"/>
<dbReference type="PANTHER" id="PTHR14659">
    <property type="entry name" value="ALPHA- AND GAMMA-ADAPTIN-BINDING PROTEIN P34"/>
    <property type="match status" value="1"/>
</dbReference>
<dbReference type="PANTHER" id="PTHR14659:SF1">
    <property type="entry name" value="ALPHA- AND GAMMA-ADAPTIN-BINDING PROTEIN P34"/>
    <property type="match status" value="1"/>
</dbReference>
<keyword evidence="2" id="KW-1185">Reference proteome</keyword>
<evidence type="ECO:0000313" key="1">
    <source>
        <dbReference type="EMBL" id="RYQ81258.1"/>
    </source>
</evidence>
<dbReference type="EMBL" id="SDMP01000021">
    <property type="protein sequence ID" value="RYQ81258.1"/>
    <property type="molecule type" value="Genomic_DNA"/>
</dbReference>
<dbReference type="InterPro" id="IPR019341">
    <property type="entry name" value="Alpha/Gamma-adaptin-bd_p34"/>
</dbReference>
<accession>A0A444WUZ1</accession>
<protein>
    <recommendedName>
        <fullName evidence="3">G domain-containing protein</fullName>
    </recommendedName>
</protein>
<dbReference type="SUPFAM" id="SSF52540">
    <property type="entry name" value="P-loop containing nucleoside triphosphate hydrolases"/>
    <property type="match status" value="1"/>
</dbReference>
<organism evidence="1 2">
    <name type="scientific">Arachis hypogaea</name>
    <name type="common">Peanut</name>
    <dbReference type="NCBI Taxonomy" id="3818"/>
    <lineage>
        <taxon>Eukaryota</taxon>
        <taxon>Viridiplantae</taxon>
        <taxon>Streptophyta</taxon>
        <taxon>Embryophyta</taxon>
        <taxon>Tracheophyta</taxon>
        <taxon>Spermatophyta</taxon>
        <taxon>Magnoliopsida</taxon>
        <taxon>eudicotyledons</taxon>
        <taxon>Gunneridae</taxon>
        <taxon>Pentapetalae</taxon>
        <taxon>rosids</taxon>
        <taxon>fabids</taxon>
        <taxon>Fabales</taxon>
        <taxon>Fabaceae</taxon>
        <taxon>Papilionoideae</taxon>
        <taxon>50 kb inversion clade</taxon>
        <taxon>dalbergioids sensu lato</taxon>
        <taxon>Dalbergieae</taxon>
        <taxon>Pterocarpus clade</taxon>
        <taxon>Arachis</taxon>
    </lineage>
</organism>
<dbReference type="Proteomes" id="UP000289738">
    <property type="component" value="Unassembled WGS sequence"/>
</dbReference>